<protein>
    <recommendedName>
        <fullName evidence="4">Cobalamin biosynthesis protein CbiX</fullName>
    </recommendedName>
</protein>
<accession>A0A418Q562</accession>
<reference evidence="2 3" key="1">
    <citation type="submission" date="2018-09" db="EMBL/GenBank/DDBJ databases">
        <title>Optimization and identification of Corynebacterium falsenii FN1-14 from fish paste.</title>
        <authorList>
            <person name="Daroonpunt R."/>
            <person name="Tanasupawat S."/>
        </authorList>
    </citation>
    <scope>NUCLEOTIDE SEQUENCE [LARGE SCALE GENOMIC DNA]</scope>
    <source>
        <strain evidence="2 3">FN1-14</strain>
    </source>
</reference>
<dbReference type="STRING" id="1451189.CFAL_10795"/>
<gene>
    <name evidence="2" type="ORF">D3M95_09855</name>
</gene>
<dbReference type="OrthoDB" id="4924750at2"/>
<comment type="caution">
    <text evidence="2">The sequence shown here is derived from an EMBL/GenBank/DDBJ whole genome shotgun (WGS) entry which is preliminary data.</text>
</comment>
<sequence length="261" mass="28326">MTASTDKSHTIILHAGPEVPEPQKLSALFELPIATIGRELEDVLRATSPATAVTVVPMSTGRDLTSITQAAQALRWFRDQNPGSSVCIAGPVVNDTYTIAQYRKHIRSLASQVDGVIFLSQAVDPFADAELVRRLRLAQHYSEQVSVEVAFDGTWPTLDTTRDRLARLDCDSVAVVRADFGVAGGDQQALFSPGALRTAVRLAAETAEHMLHHGDDGIAAALLADHEQGFAHSHGDEDHSHSHEHGHAHGHSHHQHSHHHH</sequence>
<dbReference type="EMBL" id="QXJK01000013">
    <property type="protein sequence ID" value="RIX33681.1"/>
    <property type="molecule type" value="Genomic_DNA"/>
</dbReference>
<name>A0A418Q562_9CORY</name>
<keyword evidence="3" id="KW-1185">Reference proteome</keyword>
<feature type="compositionally biased region" description="Basic residues" evidence="1">
    <location>
        <begin position="248"/>
        <end position="261"/>
    </location>
</feature>
<evidence type="ECO:0008006" key="4">
    <source>
        <dbReference type="Google" id="ProtNLM"/>
    </source>
</evidence>
<evidence type="ECO:0000313" key="2">
    <source>
        <dbReference type="EMBL" id="RIX33681.1"/>
    </source>
</evidence>
<proteinExistence type="predicted"/>
<dbReference type="RefSeq" id="WP_119665215.1">
    <property type="nucleotide sequence ID" value="NZ_QXJK01000013.1"/>
</dbReference>
<evidence type="ECO:0000256" key="1">
    <source>
        <dbReference type="SAM" id="MobiDB-lite"/>
    </source>
</evidence>
<feature type="region of interest" description="Disordered" evidence="1">
    <location>
        <begin position="231"/>
        <end position="261"/>
    </location>
</feature>
<feature type="compositionally biased region" description="Basic and acidic residues" evidence="1">
    <location>
        <begin position="231"/>
        <end position="247"/>
    </location>
</feature>
<evidence type="ECO:0000313" key="3">
    <source>
        <dbReference type="Proteomes" id="UP000285278"/>
    </source>
</evidence>
<dbReference type="Proteomes" id="UP000285278">
    <property type="component" value="Unassembled WGS sequence"/>
</dbReference>
<dbReference type="AlphaFoldDB" id="A0A418Q562"/>
<organism evidence="2 3">
    <name type="scientific">Corynebacterium falsenii</name>
    <dbReference type="NCBI Taxonomy" id="108486"/>
    <lineage>
        <taxon>Bacteria</taxon>
        <taxon>Bacillati</taxon>
        <taxon>Actinomycetota</taxon>
        <taxon>Actinomycetes</taxon>
        <taxon>Mycobacteriales</taxon>
        <taxon>Corynebacteriaceae</taxon>
        <taxon>Corynebacterium</taxon>
    </lineage>
</organism>